<gene>
    <name evidence="8" type="primary">mrdB</name>
    <name evidence="7" type="ORF">AXF12_04395</name>
    <name evidence="8" type="ORF">SAMEA44541418_00854</name>
</gene>
<dbReference type="EMBL" id="CP014227">
    <property type="protein sequence ID" value="AMD84819.1"/>
    <property type="molecule type" value="Genomic_DNA"/>
</dbReference>
<dbReference type="GO" id="GO:0005886">
    <property type="term" value="C:plasma membrane"/>
    <property type="evidence" value="ECO:0007669"/>
    <property type="project" value="TreeGrafter"/>
</dbReference>
<dbReference type="Pfam" id="PF01098">
    <property type="entry name" value="FTSW_RODA_SPOVE"/>
    <property type="match status" value="2"/>
</dbReference>
<dbReference type="NCBIfam" id="NF037961">
    <property type="entry name" value="RodA_shape"/>
    <property type="match status" value="1"/>
</dbReference>
<dbReference type="EMBL" id="LT906449">
    <property type="protein sequence ID" value="SNV07091.1"/>
    <property type="molecule type" value="Genomic_DNA"/>
</dbReference>
<dbReference type="RefSeq" id="WP_066428651.1">
    <property type="nucleotide sequence ID" value="NZ_CP014227.1"/>
</dbReference>
<sequence length="430" mass="48704">MRHSVLKNLDWFSVILYLLLVIMGWIAIFSTTYNDTNFTSVFDLNQFYGKQLMFIELSFVLITFILAIDSRFFPNTAIIFYGISILLLLGLFVFGKETNGAKAWYAIGSITVQPSEFAKVATALFFSRYVSDIHTHIERSSRDLMKAILIICIPAVLILLQPDVGSLIVFFSLVFVLFREGMPSAFLFYIFLAGVTFVSTLKFGATITILGAALCITIYAIWYKRKKHHIPYQNIFILSLLCLASAMITKPAYEGVLKQHHRNRLNLWLRLENDPAKIAAMKRDFAYNTNMAESAITSGGFFGKGFLQGTRTKGSFIPEQHTDYIFTTIGEEWGFVGTTAVVVVFSMLLFRLIILAERQKSKFNRVYGYSVVSILFVHFVINIGMVISLIPTIGIPLPFFSYGGSGLWSFTILLFIFLRLDASRGSNWIR</sequence>
<feature type="transmembrane region" description="Helical" evidence="6">
    <location>
        <begin position="333"/>
        <end position="354"/>
    </location>
</feature>
<feature type="transmembrane region" description="Helical" evidence="6">
    <location>
        <begin position="12"/>
        <end position="31"/>
    </location>
</feature>
<dbReference type="GO" id="GO:0008360">
    <property type="term" value="P:regulation of cell shape"/>
    <property type="evidence" value="ECO:0007669"/>
    <property type="project" value="UniProtKB-KW"/>
</dbReference>
<dbReference type="GO" id="GO:0015648">
    <property type="term" value="F:lipid-linked peptidoglycan transporter activity"/>
    <property type="evidence" value="ECO:0007669"/>
    <property type="project" value="TreeGrafter"/>
</dbReference>
<dbReference type="AlphaFoldDB" id="A0AAX2GWR7"/>
<reference evidence="7 9" key="1">
    <citation type="submission" date="2016-02" db="EMBL/GenBank/DDBJ databases">
        <authorList>
            <person name="Holder M.E."/>
            <person name="Ajami N.J."/>
            <person name="Petrosino J.F."/>
        </authorList>
    </citation>
    <scope>NUCLEOTIDE SEQUENCE [LARGE SCALE GENOMIC DNA]</scope>
    <source>
        <strain evidence="7 9">CCUG 32990</strain>
    </source>
</reference>
<dbReference type="KEGG" id="chg:AXF12_04395"/>
<reference evidence="8 10" key="2">
    <citation type="submission" date="2017-06" db="EMBL/GenBank/DDBJ databases">
        <authorList>
            <consortium name="Pathogen Informatics"/>
        </authorList>
    </citation>
    <scope>NUCLEOTIDE SEQUENCE [LARGE SCALE GENOMIC DNA]</scope>
    <source>
        <strain evidence="8 10">NCTC12947</strain>
    </source>
</reference>
<keyword evidence="2 6" id="KW-0812">Transmembrane</keyword>
<keyword evidence="3" id="KW-0133">Cell shape</keyword>
<proteinExistence type="predicted"/>
<evidence type="ECO:0000313" key="8">
    <source>
        <dbReference type="EMBL" id="SNV07091.1"/>
    </source>
</evidence>
<evidence type="ECO:0000256" key="3">
    <source>
        <dbReference type="ARBA" id="ARBA00022960"/>
    </source>
</evidence>
<evidence type="ECO:0000313" key="9">
    <source>
        <dbReference type="Proteomes" id="UP000065822"/>
    </source>
</evidence>
<protein>
    <submittedName>
        <fullName evidence="8">Rod shape-determining protein RodA</fullName>
    </submittedName>
</protein>
<dbReference type="PANTHER" id="PTHR30474:SF1">
    <property type="entry name" value="PEPTIDOGLYCAN GLYCOSYLTRANSFERASE MRDB"/>
    <property type="match status" value="1"/>
</dbReference>
<feature type="transmembrane region" description="Helical" evidence="6">
    <location>
        <begin position="51"/>
        <end position="68"/>
    </location>
</feature>
<feature type="transmembrane region" description="Helical" evidence="6">
    <location>
        <begin position="144"/>
        <end position="160"/>
    </location>
</feature>
<evidence type="ECO:0000256" key="1">
    <source>
        <dbReference type="ARBA" id="ARBA00004141"/>
    </source>
</evidence>
<evidence type="ECO:0000256" key="6">
    <source>
        <dbReference type="SAM" id="Phobius"/>
    </source>
</evidence>
<feature type="transmembrane region" description="Helical" evidence="6">
    <location>
        <begin position="399"/>
        <end position="420"/>
    </location>
</feature>
<dbReference type="GO" id="GO:0032153">
    <property type="term" value="C:cell division site"/>
    <property type="evidence" value="ECO:0007669"/>
    <property type="project" value="TreeGrafter"/>
</dbReference>
<feature type="transmembrane region" description="Helical" evidence="6">
    <location>
        <begin position="75"/>
        <end position="95"/>
    </location>
</feature>
<dbReference type="GO" id="GO:0051301">
    <property type="term" value="P:cell division"/>
    <property type="evidence" value="ECO:0007669"/>
    <property type="project" value="InterPro"/>
</dbReference>
<dbReference type="PANTHER" id="PTHR30474">
    <property type="entry name" value="CELL CYCLE PROTEIN"/>
    <property type="match status" value="1"/>
</dbReference>
<evidence type="ECO:0000256" key="5">
    <source>
        <dbReference type="ARBA" id="ARBA00023136"/>
    </source>
</evidence>
<keyword evidence="5 6" id="KW-0472">Membrane</keyword>
<name>A0AAX2GWR7_9FLAO</name>
<keyword evidence="4 6" id="KW-1133">Transmembrane helix</keyword>
<comment type="subcellular location">
    <subcellularLocation>
        <location evidence="1">Membrane</location>
        <topology evidence="1">Multi-pass membrane protein</topology>
    </subcellularLocation>
</comment>
<dbReference type="InterPro" id="IPR001182">
    <property type="entry name" value="FtsW/RodA"/>
</dbReference>
<feature type="transmembrane region" description="Helical" evidence="6">
    <location>
        <begin position="203"/>
        <end position="223"/>
    </location>
</feature>
<feature type="transmembrane region" description="Helical" evidence="6">
    <location>
        <begin position="366"/>
        <end position="393"/>
    </location>
</feature>
<evidence type="ECO:0000313" key="10">
    <source>
        <dbReference type="Proteomes" id="UP000215539"/>
    </source>
</evidence>
<feature type="transmembrane region" description="Helical" evidence="6">
    <location>
        <begin position="235"/>
        <end position="253"/>
    </location>
</feature>
<evidence type="ECO:0000256" key="4">
    <source>
        <dbReference type="ARBA" id="ARBA00022989"/>
    </source>
</evidence>
<evidence type="ECO:0000313" key="7">
    <source>
        <dbReference type="EMBL" id="AMD84819.1"/>
    </source>
</evidence>
<feature type="transmembrane region" description="Helical" evidence="6">
    <location>
        <begin position="167"/>
        <end position="191"/>
    </location>
</feature>
<organism evidence="8 10">
    <name type="scientific">Capnocytophaga haemolytica</name>
    <dbReference type="NCBI Taxonomy" id="45243"/>
    <lineage>
        <taxon>Bacteria</taxon>
        <taxon>Pseudomonadati</taxon>
        <taxon>Bacteroidota</taxon>
        <taxon>Flavobacteriia</taxon>
        <taxon>Flavobacteriales</taxon>
        <taxon>Flavobacteriaceae</taxon>
        <taxon>Capnocytophaga</taxon>
    </lineage>
</organism>
<dbReference type="Proteomes" id="UP000215539">
    <property type="component" value="Chromosome 1"/>
</dbReference>
<keyword evidence="9" id="KW-1185">Reference proteome</keyword>
<evidence type="ECO:0000256" key="2">
    <source>
        <dbReference type="ARBA" id="ARBA00022692"/>
    </source>
</evidence>
<accession>A0AAX2GWR7</accession>
<dbReference type="Proteomes" id="UP000065822">
    <property type="component" value="Chromosome"/>
</dbReference>